<evidence type="ECO:0000256" key="7">
    <source>
        <dbReference type="ARBA" id="ARBA00023235"/>
    </source>
</evidence>
<evidence type="ECO:0000313" key="13">
    <source>
        <dbReference type="Proteomes" id="UP000237865"/>
    </source>
</evidence>
<dbReference type="GO" id="GO:0046872">
    <property type="term" value="F:metal ion binding"/>
    <property type="evidence" value="ECO:0007669"/>
    <property type="project" value="UniProtKB-KW"/>
</dbReference>
<dbReference type="InterPro" id="IPR006171">
    <property type="entry name" value="TOPRIM_dom"/>
</dbReference>
<evidence type="ECO:0000256" key="1">
    <source>
        <dbReference type="ARBA" id="ARBA00000213"/>
    </source>
</evidence>
<dbReference type="InterPro" id="IPR013497">
    <property type="entry name" value="Topo_IA_cen"/>
</dbReference>
<dbReference type="HAMAP" id="MF_00952">
    <property type="entry name" value="Topoisom_1_prok"/>
    <property type="match status" value="1"/>
</dbReference>
<comment type="subunit">
    <text evidence="8">Monomer.</text>
</comment>
<dbReference type="PROSITE" id="PS52039">
    <property type="entry name" value="TOPO_IA_2"/>
    <property type="match status" value="1"/>
</dbReference>
<dbReference type="SUPFAM" id="SSF56712">
    <property type="entry name" value="Prokaryotic type I DNA topoisomerase"/>
    <property type="match status" value="1"/>
</dbReference>
<evidence type="ECO:0000256" key="9">
    <source>
        <dbReference type="SAM" id="MobiDB-lite"/>
    </source>
</evidence>
<dbReference type="PANTHER" id="PTHR42785:SF1">
    <property type="entry name" value="DNA TOPOISOMERASE"/>
    <property type="match status" value="1"/>
</dbReference>
<name>A0A2S5RFM7_9MOLU</name>
<feature type="site" description="Interaction with DNA" evidence="8">
    <location>
        <position position="155"/>
    </location>
</feature>
<feature type="domain" description="Topo IA-type catalytic" evidence="11">
    <location>
        <begin position="136"/>
        <end position="575"/>
    </location>
</feature>
<dbReference type="Proteomes" id="UP000237865">
    <property type="component" value="Unassembled WGS sequence"/>
</dbReference>
<keyword evidence="6 8" id="KW-0238">DNA-binding</keyword>
<dbReference type="InterPro" id="IPR000380">
    <property type="entry name" value="Topo_IA"/>
</dbReference>
<feature type="site" description="Interaction with DNA" evidence="8">
    <location>
        <position position="150"/>
    </location>
</feature>
<feature type="active site" description="O-(5'-phospho-DNA)-tyrosine intermediate" evidence="8">
    <location>
        <position position="298"/>
    </location>
</feature>
<dbReference type="Gene3D" id="1.10.290.10">
    <property type="entry name" value="Topoisomerase I, domain 4"/>
    <property type="match status" value="1"/>
</dbReference>
<comment type="function">
    <text evidence="8">Releases the supercoiling and torsional tension of DNA, which is introduced during the DNA replication and transcription, by transiently cleaving and rejoining one strand of the DNA duplex. Introduces a single-strand break via transesterification at a target site in duplex DNA. The scissile phosphodiester is attacked by the catalytic tyrosine of the enzyme, resulting in the formation of a DNA-(5'-phosphotyrosyl)-enzyme intermediate and the expulsion of a 3'-OH DNA strand. The free DNA strand then undergoes passage around the unbroken strand, thus removing DNA supercoils. Finally, in the religation step, the DNA 3'-OH attacks the covalent intermediate to expel the active-site tyrosine and restore the DNA phosphodiester backbone.</text>
</comment>
<dbReference type="EC" id="5.6.2.1" evidence="8"/>
<dbReference type="SMART" id="SM00436">
    <property type="entry name" value="TOP1Bc"/>
    <property type="match status" value="1"/>
</dbReference>
<keyword evidence="3" id="KW-0479">Metal-binding</keyword>
<dbReference type="PROSITE" id="PS00396">
    <property type="entry name" value="TOPO_IA_1"/>
    <property type="match status" value="1"/>
</dbReference>
<comment type="caution">
    <text evidence="8">Lacks conserved residue(s) required for the propagation of feature annotation.</text>
</comment>
<gene>
    <name evidence="8 12" type="primary">topA</name>
    <name evidence="12" type="ORF">ELUCI_v1c03130</name>
</gene>
<keyword evidence="5 8" id="KW-0799">Topoisomerase</keyword>
<dbReference type="Pfam" id="PF01131">
    <property type="entry name" value="Topoisom_bac"/>
    <property type="match status" value="1"/>
</dbReference>
<evidence type="ECO:0000256" key="4">
    <source>
        <dbReference type="ARBA" id="ARBA00022842"/>
    </source>
</evidence>
<comment type="caution">
    <text evidence="12">The sequence shown here is derived from an EMBL/GenBank/DDBJ whole genome shotgun (WGS) entry which is preliminary data.</text>
</comment>
<keyword evidence="13" id="KW-1185">Reference proteome</keyword>
<feature type="site" description="Interaction with DNA" evidence="8">
    <location>
        <position position="38"/>
    </location>
</feature>
<dbReference type="Gene3D" id="2.70.20.10">
    <property type="entry name" value="Topoisomerase I, domain 3"/>
    <property type="match status" value="1"/>
</dbReference>
<dbReference type="SMART" id="SM00437">
    <property type="entry name" value="TOP1Ac"/>
    <property type="match status" value="1"/>
</dbReference>
<dbReference type="STRING" id="1399797.GCA_000518285_01481"/>
<evidence type="ECO:0000256" key="2">
    <source>
        <dbReference type="ARBA" id="ARBA00009446"/>
    </source>
</evidence>
<dbReference type="InterPro" id="IPR013825">
    <property type="entry name" value="Topo_IA_cen_sub2"/>
</dbReference>
<dbReference type="EMBL" id="PHNE01000001">
    <property type="protein sequence ID" value="PPE06022.1"/>
    <property type="molecule type" value="Genomic_DNA"/>
</dbReference>
<comment type="similarity">
    <text evidence="2 8">Belongs to the type IA topoisomerase family.</text>
</comment>
<dbReference type="InterPro" id="IPR028612">
    <property type="entry name" value="Topoisom_1_IA"/>
</dbReference>
<organism evidence="12 13">
    <name type="scientific">Williamsoniiplasma lucivorax</name>
    <dbReference type="NCBI Taxonomy" id="209274"/>
    <lineage>
        <taxon>Bacteria</taxon>
        <taxon>Bacillati</taxon>
        <taxon>Mycoplasmatota</taxon>
        <taxon>Mollicutes</taxon>
        <taxon>Entomoplasmatales</taxon>
        <taxon>Williamsoniiplasma</taxon>
    </lineage>
</organism>
<reference evidence="12 13" key="1">
    <citation type="submission" date="2017-11" db="EMBL/GenBank/DDBJ databases">
        <title>Genome sequence of Entomoplasma lucivorax PIPN-2 (ATCC 49196).</title>
        <authorList>
            <person name="Lo W.-S."/>
            <person name="Gasparich G.E."/>
            <person name="Kuo C.-H."/>
        </authorList>
    </citation>
    <scope>NUCLEOTIDE SEQUENCE [LARGE SCALE GENOMIC DNA]</scope>
    <source>
        <strain evidence="12 13">PIPN-2</strain>
    </source>
</reference>
<feature type="compositionally biased region" description="Basic and acidic residues" evidence="9">
    <location>
        <begin position="663"/>
        <end position="679"/>
    </location>
</feature>
<evidence type="ECO:0000259" key="11">
    <source>
        <dbReference type="PROSITE" id="PS52039"/>
    </source>
</evidence>
<dbReference type="GO" id="GO:0003917">
    <property type="term" value="F:DNA topoisomerase type I (single strand cut, ATP-independent) activity"/>
    <property type="evidence" value="ECO:0007669"/>
    <property type="project" value="UniProtKB-UniRule"/>
</dbReference>
<dbReference type="PANTHER" id="PTHR42785">
    <property type="entry name" value="DNA TOPOISOMERASE, TYPE IA, CORE"/>
    <property type="match status" value="1"/>
</dbReference>
<evidence type="ECO:0000256" key="5">
    <source>
        <dbReference type="ARBA" id="ARBA00023029"/>
    </source>
</evidence>
<protein>
    <recommendedName>
        <fullName evidence="8">DNA topoisomerase 1</fullName>
        <ecNumber evidence="8">5.6.2.1</ecNumber>
    </recommendedName>
    <alternativeName>
        <fullName evidence="8">DNA topoisomerase I</fullName>
    </alternativeName>
</protein>
<accession>A0A2S5RFM7</accession>
<dbReference type="PRINTS" id="PR00417">
    <property type="entry name" value="PRTPISMRASEI"/>
</dbReference>
<feature type="site" description="Interaction with DNA" evidence="8">
    <location>
        <position position="300"/>
    </location>
</feature>
<keyword evidence="7 8" id="KW-0413">Isomerase</keyword>
<evidence type="ECO:0000259" key="10">
    <source>
        <dbReference type="PROSITE" id="PS50880"/>
    </source>
</evidence>
<dbReference type="Gene3D" id="3.40.50.140">
    <property type="match status" value="1"/>
</dbReference>
<feature type="region of interest" description="Disordered" evidence="9">
    <location>
        <begin position="663"/>
        <end position="691"/>
    </location>
</feature>
<dbReference type="InterPro" id="IPR013824">
    <property type="entry name" value="Topo_IA_cen_sub1"/>
</dbReference>
<dbReference type="Gene3D" id="1.10.460.10">
    <property type="entry name" value="Topoisomerase I, domain 2"/>
    <property type="match status" value="1"/>
</dbReference>
<dbReference type="Pfam" id="PF01751">
    <property type="entry name" value="Toprim"/>
    <property type="match status" value="1"/>
</dbReference>
<dbReference type="GO" id="GO:0003677">
    <property type="term" value="F:DNA binding"/>
    <property type="evidence" value="ECO:0007669"/>
    <property type="project" value="UniProtKB-KW"/>
</dbReference>
<feature type="site" description="Interaction with DNA" evidence="8">
    <location>
        <position position="146"/>
    </location>
</feature>
<dbReference type="PROSITE" id="PS50880">
    <property type="entry name" value="TOPRIM"/>
    <property type="match status" value="1"/>
</dbReference>
<feature type="domain" description="Toprim" evidence="10">
    <location>
        <begin position="3"/>
        <end position="120"/>
    </location>
</feature>
<dbReference type="CDD" id="cd00186">
    <property type="entry name" value="TOP1Ac"/>
    <property type="match status" value="1"/>
</dbReference>
<dbReference type="InterPro" id="IPR023406">
    <property type="entry name" value="Topo_IA_AS"/>
</dbReference>
<evidence type="ECO:0000256" key="8">
    <source>
        <dbReference type="HAMAP-Rule" id="MF_00952"/>
    </source>
</evidence>
<keyword evidence="4" id="KW-0460">Magnesium</keyword>
<evidence type="ECO:0000256" key="6">
    <source>
        <dbReference type="ARBA" id="ARBA00023125"/>
    </source>
</evidence>
<dbReference type="InterPro" id="IPR003601">
    <property type="entry name" value="Topo_IA_2"/>
</dbReference>
<dbReference type="AlphaFoldDB" id="A0A2S5RFM7"/>
<proteinExistence type="inferred from homology"/>
<comment type="catalytic activity">
    <reaction evidence="1 8">
        <text>ATP-independent breakage of single-stranded DNA, followed by passage and rejoining.</text>
        <dbReference type="EC" id="5.6.2.1"/>
    </reaction>
</comment>
<dbReference type="RefSeq" id="WP_084331604.1">
    <property type="nucleotide sequence ID" value="NZ_PHNE01000001.1"/>
</dbReference>
<feature type="region of interest" description="Interaction with DNA" evidence="8">
    <location>
        <begin position="169"/>
        <end position="174"/>
    </location>
</feature>
<evidence type="ECO:0000313" key="12">
    <source>
        <dbReference type="EMBL" id="PPE06022.1"/>
    </source>
</evidence>
<dbReference type="InterPro" id="IPR013826">
    <property type="entry name" value="Topo_IA_cen_sub3"/>
</dbReference>
<dbReference type="InterPro" id="IPR023405">
    <property type="entry name" value="Topo_IA_core_domain"/>
</dbReference>
<evidence type="ECO:0000256" key="3">
    <source>
        <dbReference type="ARBA" id="ARBA00022723"/>
    </source>
</evidence>
<dbReference type="InterPro" id="IPR003602">
    <property type="entry name" value="Topo_IA_DNA-bd_dom"/>
</dbReference>
<dbReference type="SMART" id="SM00493">
    <property type="entry name" value="TOPRIM"/>
    <property type="match status" value="1"/>
</dbReference>
<feature type="site" description="Interaction with DNA" evidence="8">
    <location>
        <position position="505"/>
    </location>
</feature>
<sequence>MSKVLVLLESPSKIAKIQHFLNEAFSENEYVVMASGGHINRIADKGVALLGIDLETMTPEFVNAPTKKDNINSIKKAGKDADLIVLASDPDREGEAIAWHLSNIFKGMNKNIKRATFDEITKKAVVHSFENMTDIDLDLVNAQVSRQMLDKIIGYLVSKSLQKATGLMSAGRVQTPALYILAERAKEIAKFVPTPYHKISVVDDQQNLFMPLVKDKDNKNLNDEKTYFVTDEIAQKILNELTDQYHCVDYKANEFETRSFTPYSTATMLADGFSKLKLSTSQITMAAQKLYEAGLVTYIRTDSSRYSADFINEAKAYITQRWDQKLYADPIGKKDNNAQDAHESIRPTEIKNTPEAVKTQLTDEVQKRLYTMIWWNTIKSMMHGPSGYNHAWIFDNAGYKFRQAYQEVLNLGYQGLETNTKHDEDIEINEENCEAMIHQTGGQIPHLEKKTGFTVIIDKSKIQDEKTETKPPRMYNQASIIKELKSLGIGRPSTYNPILTKLKEREYVEYHKSKPIEVTEKGFNAESFLYNSNYAEFFNLGYTSDMESKLDLISEGKFDNVDWLKGIYTSLSEKVKEEIVKAKTGTDACPRCGEGTLVFIKSRFGRGRGCSNFTTTKCGYREYEQPDGSWKEYVEPTPEQRAEAAKRRQEFLDKRKEYWENRRKTKEEKNKAKEEKVETGDTILESLVDEN</sequence>
<dbReference type="GO" id="GO:0006265">
    <property type="term" value="P:DNA topological change"/>
    <property type="evidence" value="ECO:0007669"/>
    <property type="project" value="UniProtKB-UniRule"/>
</dbReference>